<feature type="compositionally biased region" description="Polar residues" evidence="1">
    <location>
        <begin position="98"/>
        <end position="108"/>
    </location>
</feature>
<feature type="region of interest" description="Disordered" evidence="1">
    <location>
        <begin position="1"/>
        <end position="108"/>
    </location>
</feature>
<feature type="compositionally biased region" description="Low complexity" evidence="1">
    <location>
        <begin position="25"/>
        <end position="55"/>
    </location>
</feature>
<dbReference type="EMBL" id="GBRH01176686">
    <property type="protein sequence ID" value="JAE21210.1"/>
    <property type="molecule type" value="Transcribed_RNA"/>
</dbReference>
<protein>
    <submittedName>
        <fullName evidence="2">Uncharacterized protein</fullName>
    </submittedName>
</protein>
<dbReference type="AlphaFoldDB" id="A0A0A9G808"/>
<evidence type="ECO:0000256" key="1">
    <source>
        <dbReference type="SAM" id="MobiDB-lite"/>
    </source>
</evidence>
<reference evidence="2" key="2">
    <citation type="journal article" date="2015" name="Data Brief">
        <title>Shoot transcriptome of the giant reed, Arundo donax.</title>
        <authorList>
            <person name="Barrero R.A."/>
            <person name="Guerrero F.D."/>
            <person name="Moolhuijzen P."/>
            <person name="Goolsby J.A."/>
            <person name="Tidwell J."/>
            <person name="Bellgard S.E."/>
            <person name="Bellgard M.I."/>
        </authorList>
    </citation>
    <scope>NUCLEOTIDE SEQUENCE</scope>
    <source>
        <tissue evidence="2">Shoot tissue taken approximately 20 cm above the soil surface</tissue>
    </source>
</reference>
<name>A0A0A9G808_ARUDO</name>
<evidence type="ECO:0000313" key="2">
    <source>
        <dbReference type="EMBL" id="JAE21210.1"/>
    </source>
</evidence>
<proteinExistence type="predicted"/>
<organism evidence="2">
    <name type="scientific">Arundo donax</name>
    <name type="common">Giant reed</name>
    <name type="synonym">Donax arundinaceus</name>
    <dbReference type="NCBI Taxonomy" id="35708"/>
    <lineage>
        <taxon>Eukaryota</taxon>
        <taxon>Viridiplantae</taxon>
        <taxon>Streptophyta</taxon>
        <taxon>Embryophyta</taxon>
        <taxon>Tracheophyta</taxon>
        <taxon>Spermatophyta</taxon>
        <taxon>Magnoliopsida</taxon>
        <taxon>Liliopsida</taxon>
        <taxon>Poales</taxon>
        <taxon>Poaceae</taxon>
        <taxon>PACMAD clade</taxon>
        <taxon>Arundinoideae</taxon>
        <taxon>Arundineae</taxon>
        <taxon>Arundo</taxon>
    </lineage>
</organism>
<reference evidence="2" key="1">
    <citation type="submission" date="2014-09" db="EMBL/GenBank/DDBJ databases">
        <authorList>
            <person name="Magalhaes I.L.F."/>
            <person name="Oliveira U."/>
            <person name="Santos F.R."/>
            <person name="Vidigal T.H.D.A."/>
            <person name="Brescovit A.D."/>
            <person name="Santos A.J."/>
        </authorList>
    </citation>
    <scope>NUCLEOTIDE SEQUENCE</scope>
    <source>
        <tissue evidence="2">Shoot tissue taken approximately 20 cm above the soil surface</tissue>
    </source>
</reference>
<feature type="compositionally biased region" description="Basic residues" evidence="1">
    <location>
        <begin position="82"/>
        <end position="94"/>
    </location>
</feature>
<sequence>MTATTTPPCRGTRRQPRAPGTNTEAAASRGSSRAAGRSASPSSRSWPRSSPTTRWAQFCQRTRNWSPPSWPKRWRSTSPRGRLARRSVRPRRRAMSYPKTTWTAKRRS</sequence>
<accession>A0A0A9G808</accession>